<dbReference type="AlphaFoldDB" id="A0A9P9KFE0"/>
<dbReference type="SUPFAM" id="SSF56112">
    <property type="entry name" value="Protein kinase-like (PK-like)"/>
    <property type="match status" value="1"/>
</dbReference>
<dbReference type="PANTHER" id="PTHR24359:SF37">
    <property type="entry name" value="PROTEIN KINASE DOMAIN-CONTAINING PROTEIN"/>
    <property type="match status" value="1"/>
</dbReference>
<evidence type="ECO:0000256" key="1">
    <source>
        <dbReference type="SAM" id="MobiDB-lite"/>
    </source>
</evidence>
<dbReference type="GeneID" id="70217024"/>
<dbReference type="InterPro" id="IPR011009">
    <property type="entry name" value="Kinase-like_dom_sf"/>
</dbReference>
<evidence type="ECO:0000313" key="4">
    <source>
        <dbReference type="Proteomes" id="UP000720189"/>
    </source>
</evidence>
<organism evidence="3 4">
    <name type="scientific">Fusarium redolens</name>
    <dbReference type="NCBI Taxonomy" id="48865"/>
    <lineage>
        <taxon>Eukaryota</taxon>
        <taxon>Fungi</taxon>
        <taxon>Dikarya</taxon>
        <taxon>Ascomycota</taxon>
        <taxon>Pezizomycotina</taxon>
        <taxon>Sordariomycetes</taxon>
        <taxon>Hypocreomycetidae</taxon>
        <taxon>Hypocreales</taxon>
        <taxon>Nectriaceae</taxon>
        <taxon>Fusarium</taxon>
        <taxon>Fusarium redolens species complex</taxon>
    </lineage>
</organism>
<accession>A0A9P9KFE0</accession>
<evidence type="ECO:0000259" key="2">
    <source>
        <dbReference type="PROSITE" id="PS50011"/>
    </source>
</evidence>
<dbReference type="CDD" id="cd00180">
    <property type="entry name" value="PKc"/>
    <property type="match status" value="1"/>
</dbReference>
<feature type="region of interest" description="Disordered" evidence="1">
    <location>
        <begin position="1"/>
        <end position="45"/>
    </location>
</feature>
<dbReference type="PROSITE" id="PS50011">
    <property type="entry name" value="PROTEIN_KINASE_DOM"/>
    <property type="match status" value="1"/>
</dbReference>
<keyword evidence="4" id="KW-1185">Reference proteome</keyword>
<sequence>MRIQGGSNSLQPLDPANSDAIRGQGLSVGDSGSSPEFKKEPSVISDLGNREWSKVVETSDEETDGDLPLEAPLQDKLLADHHKFHDGRKGFIPRGHIRKVINEQSVRQHLHECLYLSSNEDRDSTVERYVRQIFAHDSENKSYVIIFTILVLTEKSECIVNFLEERIDDSALPFRKENQNPQGKLPAVDLRPRRGGRRIKAFKRWSLVAKMNFEEWQWAVNAPFFNRGQDGEVKIYDLQDAAVLPFVIRNPLSGYQEIEEYHGGFGKVSKRYIHADHHNLKIKKRKNTAFAVKKLDSKNYQEFKAEFDMLAKLGKTNHRHLVSVLGAYCQLNENYLIFDWADCDLLRYWKDCHNEPEFILKNVLWLAEQCVGLASGLEQIHRYGSLEQENCRGDPSFKKLYGRHGDIKPENILWYRDSHQGLGTLRICDFGVSEFHSTQSRSGIRNSHVASSPYYRPPEWELQDGTISRSYDIWTIGCLYLEFLGWLLGGWKLVRNMSIARKPPSCGPGLNLCHDNPYYDLDSRRRCATIKPAVTKVCLTWNN</sequence>
<proteinExistence type="predicted"/>
<dbReference type="Gene3D" id="1.10.510.10">
    <property type="entry name" value="Transferase(Phosphotransferase) domain 1"/>
    <property type="match status" value="1"/>
</dbReference>
<feature type="domain" description="Protein kinase" evidence="2">
    <location>
        <begin position="254"/>
        <end position="543"/>
    </location>
</feature>
<dbReference type="EMBL" id="JAGMUX010000004">
    <property type="protein sequence ID" value="KAH7260682.1"/>
    <property type="molecule type" value="Genomic_DNA"/>
</dbReference>
<keyword evidence="3" id="KW-0418">Kinase</keyword>
<dbReference type="GO" id="GO:0004674">
    <property type="term" value="F:protein serine/threonine kinase activity"/>
    <property type="evidence" value="ECO:0007669"/>
    <property type="project" value="TreeGrafter"/>
</dbReference>
<dbReference type="Proteomes" id="UP000720189">
    <property type="component" value="Unassembled WGS sequence"/>
</dbReference>
<dbReference type="GO" id="GO:0005524">
    <property type="term" value="F:ATP binding"/>
    <property type="evidence" value="ECO:0007669"/>
    <property type="project" value="InterPro"/>
</dbReference>
<evidence type="ECO:0000313" key="3">
    <source>
        <dbReference type="EMBL" id="KAH7260682.1"/>
    </source>
</evidence>
<dbReference type="Pfam" id="PF00069">
    <property type="entry name" value="Pkinase"/>
    <property type="match status" value="1"/>
</dbReference>
<gene>
    <name evidence="3" type="ORF">BKA55DRAFT_504172</name>
</gene>
<keyword evidence="3" id="KW-0808">Transferase</keyword>
<feature type="compositionally biased region" description="Polar residues" evidence="1">
    <location>
        <begin position="1"/>
        <end position="11"/>
    </location>
</feature>
<protein>
    <submittedName>
        <fullName evidence="3">Kinase-like domain-containing protein</fullName>
    </submittedName>
</protein>
<comment type="caution">
    <text evidence="3">The sequence shown here is derived from an EMBL/GenBank/DDBJ whole genome shotgun (WGS) entry which is preliminary data.</text>
</comment>
<dbReference type="RefSeq" id="XP_046052559.1">
    <property type="nucleotide sequence ID" value="XM_046187070.1"/>
</dbReference>
<name>A0A9P9KFE0_FUSRE</name>
<dbReference type="OrthoDB" id="4062651at2759"/>
<dbReference type="InterPro" id="IPR000719">
    <property type="entry name" value="Prot_kinase_dom"/>
</dbReference>
<dbReference type="PANTHER" id="PTHR24359">
    <property type="entry name" value="SERINE/THREONINE-PROTEIN KINASE SBK1"/>
    <property type="match status" value="1"/>
</dbReference>
<dbReference type="SMART" id="SM00220">
    <property type="entry name" value="S_TKc"/>
    <property type="match status" value="1"/>
</dbReference>
<reference evidence="3" key="1">
    <citation type="journal article" date="2021" name="Nat. Commun.">
        <title>Genetic determinants of endophytism in the Arabidopsis root mycobiome.</title>
        <authorList>
            <person name="Mesny F."/>
            <person name="Miyauchi S."/>
            <person name="Thiergart T."/>
            <person name="Pickel B."/>
            <person name="Atanasova L."/>
            <person name="Karlsson M."/>
            <person name="Huettel B."/>
            <person name="Barry K.W."/>
            <person name="Haridas S."/>
            <person name="Chen C."/>
            <person name="Bauer D."/>
            <person name="Andreopoulos W."/>
            <person name="Pangilinan J."/>
            <person name="LaButti K."/>
            <person name="Riley R."/>
            <person name="Lipzen A."/>
            <person name="Clum A."/>
            <person name="Drula E."/>
            <person name="Henrissat B."/>
            <person name="Kohler A."/>
            <person name="Grigoriev I.V."/>
            <person name="Martin F.M."/>
            <person name="Hacquard S."/>
        </authorList>
    </citation>
    <scope>NUCLEOTIDE SEQUENCE</scope>
    <source>
        <strain evidence="3">MPI-CAGE-AT-0023</strain>
    </source>
</reference>
<dbReference type="Gene3D" id="3.30.200.20">
    <property type="entry name" value="Phosphorylase Kinase, domain 1"/>
    <property type="match status" value="1"/>
</dbReference>